<organism evidence="6 7">
    <name type="scientific">Daphnia pulex</name>
    <name type="common">Water flea</name>
    <dbReference type="NCBI Taxonomy" id="6669"/>
    <lineage>
        <taxon>Eukaryota</taxon>
        <taxon>Metazoa</taxon>
        <taxon>Ecdysozoa</taxon>
        <taxon>Arthropoda</taxon>
        <taxon>Crustacea</taxon>
        <taxon>Branchiopoda</taxon>
        <taxon>Diplostraca</taxon>
        <taxon>Cladocera</taxon>
        <taxon>Anomopoda</taxon>
        <taxon>Daphniidae</taxon>
        <taxon>Daphnia</taxon>
    </lineage>
</organism>
<name>E9HHZ4_DAPPU</name>
<dbReference type="GO" id="GO:0009966">
    <property type="term" value="P:regulation of signal transduction"/>
    <property type="evidence" value="ECO:0007669"/>
    <property type="project" value="UniProtKB-ARBA"/>
</dbReference>
<dbReference type="Pfam" id="PF00632">
    <property type="entry name" value="HECT"/>
    <property type="match status" value="1"/>
</dbReference>
<reference evidence="6 7" key="1">
    <citation type="journal article" date="2011" name="Science">
        <title>The ecoresponsive genome of Daphnia pulex.</title>
        <authorList>
            <person name="Colbourne J.K."/>
            <person name="Pfrender M.E."/>
            <person name="Gilbert D."/>
            <person name="Thomas W.K."/>
            <person name="Tucker A."/>
            <person name="Oakley T.H."/>
            <person name="Tokishita S."/>
            <person name="Aerts A."/>
            <person name="Arnold G.J."/>
            <person name="Basu M.K."/>
            <person name="Bauer D.J."/>
            <person name="Caceres C.E."/>
            <person name="Carmel L."/>
            <person name="Casola C."/>
            <person name="Choi J.H."/>
            <person name="Detter J.C."/>
            <person name="Dong Q."/>
            <person name="Dusheyko S."/>
            <person name="Eads B.D."/>
            <person name="Frohlich T."/>
            <person name="Geiler-Samerotte K.A."/>
            <person name="Gerlach D."/>
            <person name="Hatcher P."/>
            <person name="Jogdeo S."/>
            <person name="Krijgsveld J."/>
            <person name="Kriventseva E.V."/>
            <person name="Kultz D."/>
            <person name="Laforsch C."/>
            <person name="Lindquist E."/>
            <person name="Lopez J."/>
            <person name="Manak J.R."/>
            <person name="Muller J."/>
            <person name="Pangilinan J."/>
            <person name="Patwardhan R.P."/>
            <person name="Pitluck S."/>
            <person name="Pritham E.J."/>
            <person name="Rechtsteiner A."/>
            <person name="Rho M."/>
            <person name="Rogozin I.B."/>
            <person name="Sakarya O."/>
            <person name="Salamov A."/>
            <person name="Schaack S."/>
            <person name="Shapiro H."/>
            <person name="Shiga Y."/>
            <person name="Skalitzky C."/>
            <person name="Smith Z."/>
            <person name="Souvorov A."/>
            <person name="Sung W."/>
            <person name="Tang Z."/>
            <person name="Tsuchiya D."/>
            <person name="Tu H."/>
            <person name="Vos H."/>
            <person name="Wang M."/>
            <person name="Wolf Y.I."/>
            <person name="Yamagata H."/>
            <person name="Yamada T."/>
            <person name="Ye Y."/>
            <person name="Shaw J.R."/>
            <person name="Andrews J."/>
            <person name="Crease T.J."/>
            <person name="Tang H."/>
            <person name="Lucas S.M."/>
            <person name="Robertson H.M."/>
            <person name="Bork P."/>
            <person name="Koonin E.V."/>
            <person name="Zdobnov E.M."/>
            <person name="Grigoriev I.V."/>
            <person name="Lynch M."/>
            <person name="Boore J.L."/>
        </authorList>
    </citation>
    <scope>NUCLEOTIDE SEQUENCE [LARGE SCALE GENOMIC DNA]</scope>
</reference>
<dbReference type="UniPathway" id="UPA00143"/>
<comment type="similarity">
    <text evidence="4">Belongs to the UPL family. K-HECT subfamily.</text>
</comment>
<evidence type="ECO:0000256" key="1">
    <source>
        <dbReference type="ARBA" id="ARBA00022679"/>
    </source>
</evidence>
<dbReference type="InterPro" id="IPR000569">
    <property type="entry name" value="HECT_dom"/>
</dbReference>
<dbReference type="HOGENOM" id="CLU_512172_0_0_1"/>
<comment type="pathway">
    <text evidence="4">Protein modification; protein ubiquitination.</text>
</comment>
<protein>
    <recommendedName>
        <fullName evidence="4">E3 ubiquitin-protein ligase</fullName>
        <ecNumber evidence="4">2.3.2.26</ecNumber>
    </recommendedName>
</protein>
<dbReference type="eggNOG" id="KOG0170">
    <property type="taxonomic scope" value="Eukaryota"/>
</dbReference>
<dbReference type="Proteomes" id="UP000000305">
    <property type="component" value="Unassembled WGS sequence"/>
</dbReference>
<evidence type="ECO:0000313" key="7">
    <source>
        <dbReference type="Proteomes" id="UP000000305"/>
    </source>
</evidence>
<dbReference type="InterPro" id="IPR045322">
    <property type="entry name" value="HECTD1/TRIP12-like"/>
</dbReference>
<comment type="catalytic activity">
    <reaction evidence="4">
        <text>S-ubiquitinyl-[E2 ubiquitin-conjugating enzyme]-L-cysteine + [acceptor protein]-L-lysine = [E2 ubiquitin-conjugating enzyme]-L-cysteine + N(6)-ubiquitinyl-[acceptor protein]-L-lysine.</text>
        <dbReference type="EC" id="2.3.2.26"/>
    </reaction>
</comment>
<evidence type="ECO:0000256" key="3">
    <source>
        <dbReference type="PROSITE-ProRule" id="PRU00104"/>
    </source>
</evidence>
<sequence>MPPCLESWMIKIPLIRRCFTVRPDNPWDSEEIHSSRRCVRRFERRWKRTKLTIDKEIMLRGIQELHNMINKAKTTFLESQIQESSRKKVSLFRLIDSLLLPKPVLRLPAHSSLTELVERFGDFFVSKIVKIREDLDAAVGLWVPEVRVPVVAFVSFAPVSAHDVVSLIMNCPTKSSPLDPLPTFVLKESFATLSSAITEKRKWLSLNRLKLNEDKTDALLVSSKDAVRKKNISSMPLMVGDVPISPSPVVLNLAKDPSLEAINPIRILYGISHFWGTLYDVDYFQPILTNDGFIQKHFTNKVNEYLKLLSIFVSCGHFSTTFDRERALLRILAVFNPEFVGPRSAPITAQLHVKQKNVDREMIREDSKAILQKLTVKENAVLEIMFKGEYGFGSGPTREFFSLLSREIQRFDLFLWRGERVTFDVDGPLQTVDYVQSTTGIFPLPTTHRDQMNSTSGWSFYLVGKLLARCIMDSRQPGISFNTLFYCWMLDEVQWRQWTYKELEQIDVILSKSYGCLLDIVNENRRIEQDLM</sequence>
<comment type="function">
    <text evidence="4">E3 ubiquitin-protein ligase which accepts ubiquitin from an E2 ubiquitin-conjugating enzyme in the form of a thioester and then directly transfers the ubiquitin to targeted substrates.</text>
</comment>
<dbReference type="InterPro" id="IPR035983">
    <property type="entry name" value="Hect_E3_ubiquitin_ligase"/>
</dbReference>
<dbReference type="PANTHER" id="PTHR45670">
    <property type="entry name" value="E3 UBIQUITIN-PROTEIN LIGASE TRIP12"/>
    <property type="match status" value="1"/>
</dbReference>
<keyword evidence="2 3" id="KW-0833">Ubl conjugation pathway</keyword>
<dbReference type="InParanoid" id="E9HHZ4"/>
<dbReference type="PROSITE" id="PS50237">
    <property type="entry name" value="HECT"/>
    <property type="match status" value="1"/>
</dbReference>
<evidence type="ECO:0000313" key="6">
    <source>
        <dbReference type="EMBL" id="EFX68655.1"/>
    </source>
</evidence>
<dbReference type="OrthoDB" id="271273at2759"/>
<evidence type="ECO:0000256" key="2">
    <source>
        <dbReference type="ARBA" id="ARBA00022786"/>
    </source>
</evidence>
<evidence type="ECO:0000259" key="5">
    <source>
        <dbReference type="PROSITE" id="PS50237"/>
    </source>
</evidence>
<dbReference type="KEGG" id="dpx:DAPPUDRAFT_114386"/>
<dbReference type="STRING" id="6669.E9HHZ4"/>
<dbReference type="AlphaFoldDB" id="E9HHZ4"/>
<accession>E9HHZ4</accession>
<dbReference type="Gene3D" id="3.90.1750.10">
    <property type="entry name" value="Hect, E3 ligase catalytic domains"/>
    <property type="match status" value="1"/>
</dbReference>
<dbReference type="GO" id="GO:0006511">
    <property type="term" value="P:ubiquitin-dependent protein catabolic process"/>
    <property type="evidence" value="ECO:0007669"/>
    <property type="project" value="UniProtKB-UniRule"/>
</dbReference>
<evidence type="ECO:0000256" key="4">
    <source>
        <dbReference type="RuleBase" id="RU369009"/>
    </source>
</evidence>
<dbReference type="EMBL" id="GL732651">
    <property type="protein sequence ID" value="EFX68655.1"/>
    <property type="molecule type" value="Genomic_DNA"/>
</dbReference>
<keyword evidence="7" id="KW-1185">Reference proteome</keyword>
<feature type="domain" description="HECT" evidence="5">
    <location>
        <begin position="372"/>
        <end position="532"/>
    </location>
</feature>
<dbReference type="SUPFAM" id="SSF56204">
    <property type="entry name" value="Hect, E3 ligase catalytic domain"/>
    <property type="match status" value="1"/>
</dbReference>
<dbReference type="GO" id="GO:0061630">
    <property type="term" value="F:ubiquitin protein ligase activity"/>
    <property type="evidence" value="ECO:0007669"/>
    <property type="project" value="UniProtKB-UniRule"/>
</dbReference>
<comment type="caution">
    <text evidence="3">Lacks conserved residue(s) required for the propagation of feature annotation.</text>
</comment>
<proteinExistence type="inferred from homology"/>
<gene>
    <name evidence="6" type="ORF">DAPPUDRAFT_114386</name>
</gene>
<dbReference type="GO" id="GO:0016567">
    <property type="term" value="P:protein ubiquitination"/>
    <property type="evidence" value="ECO:0007669"/>
    <property type="project" value="UniProtKB-UniPathway"/>
</dbReference>
<dbReference type="EC" id="2.3.2.26" evidence="4"/>
<dbReference type="PANTHER" id="PTHR45670:SF13">
    <property type="entry name" value="E3 UBIQUITIN-PROTEIN LIGASE TRIP12"/>
    <property type="match status" value="1"/>
</dbReference>
<keyword evidence="1 4" id="KW-0808">Transferase</keyword>